<comment type="similarity">
    <text evidence="4">Belongs to the DXR family.</text>
</comment>
<evidence type="ECO:0000256" key="8">
    <source>
        <dbReference type="ARBA" id="ARBA00023002"/>
    </source>
</evidence>
<dbReference type="PANTHER" id="PTHR30525">
    <property type="entry name" value="1-DEOXY-D-XYLULOSE 5-PHOSPHATE REDUCTOISOMERASE"/>
    <property type="match status" value="1"/>
</dbReference>
<dbReference type="GO" id="GO:0070402">
    <property type="term" value="F:NADPH binding"/>
    <property type="evidence" value="ECO:0007669"/>
    <property type="project" value="InterPro"/>
</dbReference>
<evidence type="ECO:0000256" key="7">
    <source>
        <dbReference type="ARBA" id="ARBA00022857"/>
    </source>
</evidence>
<evidence type="ECO:0000313" key="15">
    <source>
        <dbReference type="EMBL" id="MPL77233.1"/>
    </source>
</evidence>
<dbReference type="InterPro" id="IPR013512">
    <property type="entry name" value="DXP_reductoisomerase_N"/>
</dbReference>
<dbReference type="GO" id="GO:0030604">
    <property type="term" value="F:1-deoxy-D-xylulose-5-phosphate reductoisomerase activity"/>
    <property type="evidence" value="ECO:0007669"/>
    <property type="project" value="UniProtKB-EC"/>
</dbReference>
<comment type="cofactor">
    <cofactor evidence="1">
        <name>Mn(2+)</name>
        <dbReference type="ChEBI" id="CHEBI:29035"/>
    </cofactor>
</comment>
<dbReference type="SUPFAM" id="SSF51735">
    <property type="entry name" value="NAD(P)-binding Rossmann-fold domains"/>
    <property type="match status" value="1"/>
</dbReference>
<evidence type="ECO:0000256" key="2">
    <source>
        <dbReference type="ARBA" id="ARBA00001946"/>
    </source>
</evidence>
<dbReference type="InterPro" id="IPR036291">
    <property type="entry name" value="NAD(P)-bd_dom_sf"/>
</dbReference>
<dbReference type="Gene3D" id="1.10.1740.10">
    <property type="match status" value="1"/>
</dbReference>
<dbReference type="SUPFAM" id="SSF69055">
    <property type="entry name" value="1-deoxy-D-xylulose-5-phosphate reductoisomerase, C-terminal domain"/>
    <property type="match status" value="1"/>
</dbReference>
<dbReference type="InterPro" id="IPR026877">
    <property type="entry name" value="DXPR_C"/>
</dbReference>
<keyword evidence="7" id="KW-0521">NADP</keyword>
<evidence type="ECO:0000256" key="9">
    <source>
        <dbReference type="ARBA" id="ARBA00023211"/>
    </source>
</evidence>
<dbReference type="AlphaFoldDB" id="A0A644UE21"/>
<accession>A0A644UE21</accession>
<dbReference type="PANTHER" id="PTHR30525:SF0">
    <property type="entry name" value="1-DEOXY-D-XYLULOSE 5-PHOSPHATE REDUCTOISOMERASE, CHLOROPLASTIC"/>
    <property type="match status" value="1"/>
</dbReference>
<dbReference type="FunFam" id="3.40.50.720:FF:000045">
    <property type="entry name" value="1-deoxy-D-xylulose 5-phosphate reductoisomerase"/>
    <property type="match status" value="1"/>
</dbReference>
<evidence type="ECO:0000256" key="11">
    <source>
        <dbReference type="ARBA" id="ARBA00048543"/>
    </source>
</evidence>
<dbReference type="InterPro" id="IPR036169">
    <property type="entry name" value="DXPR_C_sf"/>
</dbReference>
<dbReference type="NCBIfam" id="TIGR00243">
    <property type="entry name" value="Dxr"/>
    <property type="match status" value="1"/>
</dbReference>
<feature type="domain" description="DXP reductoisomerase C-terminal" evidence="14">
    <location>
        <begin position="261"/>
        <end position="377"/>
    </location>
</feature>
<dbReference type="Pfam" id="PF02670">
    <property type="entry name" value="DXP_reductoisom"/>
    <property type="match status" value="1"/>
</dbReference>
<comment type="pathway">
    <text evidence="3">Isoprenoid biosynthesis; isopentenyl diphosphate biosynthesis via DXP pathway; isopentenyl diphosphate from 1-deoxy-D-xylulose 5-phosphate: step 1/6.</text>
</comment>
<dbReference type="SUPFAM" id="SSF55347">
    <property type="entry name" value="Glyceraldehyde-3-phosphate dehydrogenase-like, C-terminal domain"/>
    <property type="match status" value="1"/>
</dbReference>
<name>A0A644UE21_9ZZZZ</name>
<dbReference type="Gene3D" id="3.40.50.720">
    <property type="entry name" value="NAD(P)-binding Rossmann-like Domain"/>
    <property type="match status" value="1"/>
</dbReference>
<protein>
    <recommendedName>
        <fullName evidence="5">1-deoxy-D-xylulose-5-phosphate reductoisomerase</fullName>
        <ecNumber evidence="5">1.1.1.267</ecNumber>
    </recommendedName>
</protein>
<comment type="caution">
    <text evidence="15">The sequence shown here is derived from an EMBL/GenBank/DDBJ whole genome shotgun (WGS) entry which is preliminary data.</text>
</comment>
<organism evidence="15">
    <name type="scientific">bioreactor metagenome</name>
    <dbReference type="NCBI Taxonomy" id="1076179"/>
    <lineage>
        <taxon>unclassified sequences</taxon>
        <taxon>metagenomes</taxon>
        <taxon>ecological metagenomes</taxon>
    </lineage>
</organism>
<evidence type="ECO:0000259" key="12">
    <source>
        <dbReference type="Pfam" id="PF02670"/>
    </source>
</evidence>
<dbReference type="GO" id="GO:0016853">
    <property type="term" value="F:isomerase activity"/>
    <property type="evidence" value="ECO:0007669"/>
    <property type="project" value="UniProtKB-KW"/>
</dbReference>
<sequence>MTQKKVAIIGSTGSIGRQALEVIEHHKEKLCVEVLTANKQADLLIEQALKFDPNAVVIADKSQYQKVKEALSSTDIKVFAGQEALEDIVQMETIDIVLTAIVGFAGLRPTIKAIEAKKPIALSNKETLVVGGELITKLSIENSVPIIPVDSEHSAIFQCLAGEFYNPIEKIILTASGGPFLGKTKDELNNITPKQALNHPNWVMGNKVTIDSATLMNKGLEVIEAKWLFDLSVDKIEAVIHPQSVIHSMVEFEDGSVKAQMGLADMRLPIQYALTYPERLKTNFPKFNILDFPNLSFLKPDMETFPCLGLAYQAIQKGGNMPTIMNAANEIAVEAFLRGGIGFLEIPEIIANAMSKYNFIAKANVNDFFETDKEVREELSSMLLK</sequence>
<dbReference type="HAMAP" id="MF_00183">
    <property type="entry name" value="DXP_reductoisom"/>
    <property type="match status" value="1"/>
</dbReference>
<keyword evidence="8 15" id="KW-0560">Oxidoreductase</keyword>
<keyword evidence="10" id="KW-0414">Isoprene biosynthesis</keyword>
<evidence type="ECO:0000256" key="4">
    <source>
        <dbReference type="ARBA" id="ARBA00006825"/>
    </source>
</evidence>
<evidence type="ECO:0000256" key="1">
    <source>
        <dbReference type="ARBA" id="ARBA00001936"/>
    </source>
</evidence>
<comment type="cofactor">
    <cofactor evidence="2">
        <name>Mg(2+)</name>
        <dbReference type="ChEBI" id="CHEBI:18420"/>
    </cofactor>
</comment>
<dbReference type="EMBL" id="VSSQ01000105">
    <property type="protein sequence ID" value="MPL77233.1"/>
    <property type="molecule type" value="Genomic_DNA"/>
</dbReference>
<dbReference type="Pfam" id="PF08436">
    <property type="entry name" value="DXP_redisom_C"/>
    <property type="match status" value="1"/>
</dbReference>
<evidence type="ECO:0000256" key="5">
    <source>
        <dbReference type="ARBA" id="ARBA00012366"/>
    </source>
</evidence>
<keyword evidence="15" id="KW-0413">Isomerase</keyword>
<dbReference type="InterPro" id="IPR013644">
    <property type="entry name" value="DXP_reductoisomerase_C"/>
</dbReference>
<dbReference type="Pfam" id="PF13288">
    <property type="entry name" value="DXPR_C"/>
    <property type="match status" value="1"/>
</dbReference>
<dbReference type="GO" id="GO:0051484">
    <property type="term" value="P:isopentenyl diphosphate biosynthetic process, methylerythritol 4-phosphate pathway involved in terpenoid biosynthetic process"/>
    <property type="evidence" value="ECO:0007669"/>
    <property type="project" value="TreeGrafter"/>
</dbReference>
<dbReference type="EC" id="1.1.1.267" evidence="5"/>
<feature type="domain" description="1-deoxy-D-xylulose 5-phosphate reductoisomerase N-terminal" evidence="12">
    <location>
        <begin position="6"/>
        <end position="132"/>
    </location>
</feature>
<dbReference type="NCBIfam" id="NF009114">
    <property type="entry name" value="PRK12464.1"/>
    <property type="match status" value="1"/>
</dbReference>
<evidence type="ECO:0000256" key="3">
    <source>
        <dbReference type="ARBA" id="ARBA00005094"/>
    </source>
</evidence>
<proteinExistence type="inferred from homology"/>
<dbReference type="GO" id="GO:0030145">
    <property type="term" value="F:manganese ion binding"/>
    <property type="evidence" value="ECO:0007669"/>
    <property type="project" value="TreeGrafter"/>
</dbReference>
<keyword evidence="6" id="KW-0479">Metal-binding</keyword>
<dbReference type="InterPro" id="IPR003821">
    <property type="entry name" value="DXP_reductoisomerase"/>
</dbReference>
<comment type="catalytic activity">
    <reaction evidence="11">
        <text>2-C-methyl-D-erythritol 4-phosphate + NADP(+) = 1-deoxy-D-xylulose 5-phosphate + NADPH + H(+)</text>
        <dbReference type="Rhea" id="RHEA:13717"/>
        <dbReference type="ChEBI" id="CHEBI:15378"/>
        <dbReference type="ChEBI" id="CHEBI:57783"/>
        <dbReference type="ChEBI" id="CHEBI:57792"/>
        <dbReference type="ChEBI" id="CHEBI:58262"/>
        <dbReference type="ChEBI" id="CHEBI:58349"/>
        <dbReference type="EC" id="1.1.1.267"/>
    </reaction>
    <physiologicalReaction direction="right-to-left" evidence="11">
        <dbReference type="Rhea" id="RHEA:13719"/>
    </physiologicalReaction>
</comment>
<evidence type="ECO:0000259" key="14">
    <source>
        <dbReference type="Pfam" id="PF13288"/>
    </source>
</evidence>
<keyword evidence="9" id="KW-0464">Manganese</keyword>
<evidence type="ECO:0000256" key="10">
    <source>
        <dbReference type="ARBA" id="ARBA00023229"/>
    </source>
</evidence>
<evidence type="ECO:0000256" key="6">
    <source>
        <dbReference type="ARBA" id="ARBA00022723"/>
    </source>
</evidence>
<feature type="domain" description="1-deoxy-D-xylulose 5-phosphate reductoisomerase C-terminal" evidence="13">
    <location>
        <begin position="146"/>
        <end position="229"/>
    </location>
</feature>
<dbReference type="PIRSF" id="PIRSF006205">
    <property type="entry name" value="Dxp_reductismrs"/>
    <property type="match status" value="1"/>
</dbReference>
<gene>
    <name evidence="15" type="primary">dxr_9</name>
    <name evidence="15" type="ORF">SDC9_23086</name>
</gene>
<dbReference type="UniPathway" id="UPA00056">
    <property type="reaction ID" value="UER00092"/>
</dbReference>
<reference evidence="15" key="1">
    <citation type="submission" date="2019-08" db="EMBL/GenBank/DDBJ databases">
        <authorList>
            <person name="Kucharzyk K."/>
            <person name="Murdoch R.W."/>
            <person name="Higgins S."/>
            <person name="Loffler F."/>
        </authorList>
    </citation>
    <scope>NUCLEOTIDE SEQUENCE</scope>
</reference>
<evidence type="ECO:0000259" key="13">
    <source>
        <dbReference type="Pfam" id="PF08436"/>
    </source>
</evidence>